<gene>
    <name evidence="5" type="ORF">AB4Y30_16450</name>
</gene>
<dbReference type="RefSeq" id="WP_368653264.1">
    <property type="nucleotide sequence ID" value="NZ_CP162599.1"/>
</dbReference>
<feature type="binding site" evidence="3">
    <location>
        <position position="106"/>
    </location>
    <ligand>
        <name>Mn(2+)</name>
        <dbReference type="ChEBI" id="CHEBI:29035"/>
        <label>2</label>
    </ligand>
</feature>
<dbReference type="PIRSF" id="PIRSF005962">
    <property type="entry name" value="Pept_M20D_amidohydro"/>
    <property type="match status" value="1"/>
</dbReference>
<keyword evidence="2" id="KW-0378">Hydrolase</keyword>
<keyword evidence="3" id="KW-0464">Manganese</keyword>
<accession>A0AB39HQS5</accession>
<dbReference type="Gene3D" id="3.40.630.10">
    <property type="entry name" value="Zn peptidases"/>
    <property type="match status" value="1"/>
</dbReference>
<feature type="binding site" evidence="3">
    <location>
        <position position="108"/>
    </location>
    <ligand>
        <name>Mn(2+)</name>
        <dbReference type="ChEBI" id="CHEBI:29035"/>
        <label>2</label>
    </ligand>
</feature>
<dbReference type="CDD" id="cd08021">
    <property type="entry name" value="M20_Acy1_YhaA-like"/>
    <property type="match status" value="1"/>
</dbReference>
<dbReference type="GO" id="GO:0016787">
    <property type="term" value="F:hydrolase activity"/>
    <property type="evidence" value="ECO:0007669"/>
    <property type="project" value="UniProtKB-KW"/>
</dbReference>
<dbReference type="PANTHER" id="PTHR11014:SF63">
    <property type="entry name" value="METALLOPEPTIDASE, PUTATIVE (AFU_ORTHOLOGUE AFUA_6G09600)-RELATED"/>
    <property type="match status" value="1"/>
</dbReference>
<dbReference type="Gene3D" id="3.30.70.360">
    <property type="match status" value="1"/>
</dbReference>
<evidence type="ECO:0000256" key="2">
    <source>
        <dbReference type="ARBA" id="ARBA00022801"/>
    </source>
</evidence>
<feature type="binding site" evidence="3">
    <location>
        <position position="366"/>
    </location>
    <ligand>
        <name>Mn(2+)</name>
        <dbReference type="ChEBI" id="CHEBI:29035"/>
        <label>2</label>
    </ligand>
</feature>
<comment type="similarity">
    <text evidence="1">Belongs to the peptidase M20 family.</text>
</comment>
<dbReference type="AlphaFoldDB" id="A0AB39HQS5"/>
<dbReference type="InterPro" id="IPR036264">
    <property type="entry name" value="Bact_exopeptidase_dim_dom"/>
</dbReference>
<dbReference type="FunFam" id="3.30.70.360:FF:000014">
    <property type="entry name" value="N-acyl-L-amino acid amidohydrolase"/>
    <property type="match status" value="1"/>
</dbReference>
<dbReference type="Pfam" id="PF07687">
    <property type="entry name" value="M20_dimer"/>
    <property type="match status" value="1"/>
</dbReference>
<feature type="binding site" evidence="3">
    <location>
        <position position="142"/>
    </location>
    <ligand>
        <name>Mn(2+)</name>
        <dbReference type="ChEBI" id="CHEBI:29035"/>
        <label>2</label>
    </ligand>
</feature>
<comment type="cofactor">
    <cofactor evidence="3">
        <name>Mn(2+)</name>
        <dbReference type="ChEBI" id="CHEBI:29035"/>
    </cofactor>
    <text evidence="3">The Mn(2+) ion enhances activity.</text>
</comment>
<dbReference type="InterPro" id="IPR011650">
    <property type="entry name" value="Peptidase_M20_dimer"/>
</dbReference>
<dbReference type="Pfam" id="PF01546">
    <property type="entry name" value="Peptidase_M20"/>
    <property type="match status" value="1"/>
</dbReference>
<evidence type="ECO:0000256" key="3">
    <source>
        <dbReference type="PIRSR" id="PIRSR005962-1"/>
    </source>
</evidence>
<evidence type="ECO:0000313" key="5">
    <source>
        <dbReference type="EMBL" id="XDK32576.1"/>
    </source>
</evidence>
<dbReference type="InterPro" id="IPR002933">
    <property type="entry name" value="Peptidase_M20"/>
</dbReference>
<feature type="domain" description="Peptidase M20 dimerisation" evidence="4">
    <location>
        <begin position="191"/>
        <end position="286"/>
    </location>
</feature>
<name>A0AB39HQS5_9BACI</name>
<reference evidence="5" key="1">
    <citation type="submission" date="2024-07" db="EMBL/GenBank/DDBJ databases">
        <title>Halotolerant mesophilic bacterium Ornithinibacillus sp. 4-3, sp. nov., isolated from soil.</title>
        <authorList>
            <person name="Sidarenka A.V."/>
            <person name="Guliayeva D.E."/>
            <person name="Leanovich S.I."/>
            <person name="Hileuskaya K.S."/>
            <person name="Akhremchuk A.E."/>
            <person name="Sikolenko M.A."/>
            <person name="Valentovich L.N."/>
        </authorList>
    </citation>
    <scope>NUCLEOTIDE SEQUENCE</scope>
    <source>
        <strain evidence="5">4-3</strain>
    </source>
</reference>
<evidence type="ECO:0000259" key="4">
    <source>
        <dbReference type="Pfam" id="PF07687"/>
    </source>
</evidence>
<dbReference type="PANTHER" id="PTHR11014">
    <property type="entry name" value="PEPTIDASE M20 FAMILY MEMBER"/>
    <property type="match status" value="1"/>
</dbReference>
<dbReference type="NCBIfam" id="TIGR01891">
    <property type="entry name" value="amidohydrolases"/>
    <property type="match status" value="1"/>
</dbReference>
<dbReference type="SUPFAM" id="SSF55031">
    <property type="entry name" value="Bacterial exopeptidase dimerisation domain"/>
    <property type="match status" value="1"/>
</dbReference>
<feature type="binding site" evidence="3">
    <location>
        <position position="167"/>
    </location>
    <ligand>
        <name>Mn(2+)</name>
        <dbReference type="ChEBI" id="CHEBI:29035"/>
        <label>2</label>
    </ligand>
</feature>
<keyword evidence="3" id="KW-0479">Metal-binding</keyword>
<organism evidence="5">
    <name type="scientific">Ornithinibacillus sp. 4-3</name>
    <dbReference type="NCBI Taxonomy" id="3231488"/>
    <lineage>
        <taxon>Bacteria</taxon>
        <taxon>Bacillati</taxon>
        <taxon>Bacillota</taxon>
        <taxon>Bacilli</taxon>
        <taxon>Bacillales</taxon>
        <taxon>Bacillaceae</taxon>
        <taxon>Ornithinibacillus</taxon>
    </lineage>
</organism>
<dbReference type="EMBL" id="CP162599">
    <property type="protein sequence ID" value="XDK32576.1"/>
    <property type="molecule type" value="Genomic_DNA"/>
</dbReference>
<dbReference type="SUPFAM" id="SSF53187">
    <property type="entry name" value="Zn-dependent exopeptidases"/>
    <property type="match status" value="1"/>
</dbReference>
<dbReference type="InterPro" id="IPR017439">
    <property type="entry name" value="Amidohydrolase"/>
</dbReference>
<proteinExistence type="inferred from homology"/>
<evidence type="ECO:0000256" key="1">
    <source>
        <dbReference type="ARBA" id="ARBA00006153"/>
    </source>
</evidence>
<protein>
    <submittedName>
        <fullName evidence="5">M20 family metallopeptidase</fullName>
    </submittedName>
</protein>
<dbReference type="GO" id="GO:0046872">
    <property type="term" value="F:metal ion binding"/>
    <property type="evidence" value="ECO:0007669"/>
    <property type="project" value="UniProtKB-KW"/>
</dbReference>
<sequence length="394" mass="43273">MGDLLKDLYVEVDGLDNELVELRRDFHMHPELSFHEERTPEKVAAFLEELGIEVRRNVGGRGVVGTLVGGKPGKTIALRADFDALPIDDKKDVPYKSTVPGVMHACGHDGHTTALLGTAKVLAKHRDRIPGKVVFIHQFAEEVAPGGAKPMIEDGCLDGVDEIYGCHLQSTLPLGNFYYRDGYIQAAADKFIITIKGKGGHGAVPQETVDPIIIGSHVAINLQSIASRQVDPLKQIVLSIGSFKSGDAFNVIPETATLIGTVRTYDPEIRDLAEESMKRIATSVAEAHGAEADVNYERGYDALFNHTRETEIVRDTLVNVEGVNEVIETPPVMPGEDFSYYTQKVPGSFFFAGAKMPNEADVYPHHHERFDFDERIMPVVAKGFCAIILRAQQD</sequence>